<evidence type="ECO:0000313" key="8">
    <source>
        <dbReference type="EMBL" id="ETV89353.1"/>
    </source>
</evidence>
<dbReference type="EMBL" id="KI913114">
    <property type="protein sequence ID" value="ETV89353.1"/>
    <property type="molecule type" value="Genomic_DNA"/>
</dbReference>
<evidence type="ECO:0000256" key="2">
    <source>
        <dbReference type="ARBA" id="ARBA00022729"/>
    </source>
</evidence>
<feature type="compositionally biased region" description="Basic residues" evidence="5">
    <location>
        <begin position="437"/>
        <end position="459"/>
    </location>
</feature>
<accession>W4HDX5</accession>
<dbReference type="InterPro" id="IPR044865">
    <property type="entry name" value="MRH_dom"/>
</dbReference>
<dbReference type="AlphaFoldDB" id="W4HDX5"/>
<evidence type="ECO:0000256" key="5">
    <source>
        <dbReference type="SAM" id="MobiDB-lite"/>
    </source>
</evidence>
<protein>
    <recommendedName>
        <fullName evidence="7">MRH domain-containing protein</fullName>
    </recommendedName>
</protein>
<dbReference type="PANTHER" id="PTHR15414:SF0">
    <property type="entry name" value="ENDOPLASMIC RETICULUM LECTIN 1"/>
    <property type="match status" value="1"/>
</dbReference>
<dbReference type="InterPro" id="IPR045149">
    <property type="entry name" value="OS-9-like"/>
</dbReference>
<dbReference type="GO" id="GO:0030968">
    <property type="term" value="P:endoplasmic reticulum unfolded protein response"/>
    <property type="evidence" value="ECO:0007669"/>
    <property type="project" value="InterPro"/>
</dbReference>
<organism evidence="8">
    <name type="scientific">Aphanomyces astaci</name>
    <name type="common">Crayfish plague agent</name>
    <dbReference type="NCBI Taxonomy" id="112090"/>
    <lineage>
        <taxon>Eukaryota</taxon>
        <taxon>Sar</taxon>
        <taxon>Stramenopiles</taxon>
        <taxon>Oomycota</taxon>
        <taxon>Saprolegniomycetes</taxon>
        <taxon>Saprolegniales</taxon>
        <taxon>Verrucalvaceae</taxon>
        <taxon>Aphanomyces</taxon>
    </lineage>
</organism>
<dbReference type="PROSITE" id="PS51914">
    <property type="entry name" value="MRH"/>
    <property type="match status" value="1"/>
</dbReference>
<dbReference type="GeneID" id="20802665"/>
<keyword evidence="3" id="KW-0256">Endoplasmic reticulum</keyword>
<dbReference type="PANTHER" id="PTHR15414">
    <property type="entry name" value="OS-9-RELATED"/>
    <property type="match status" value="1"/>
</dbReference>
<dbReference type="VEuPathDB" id="FungiDB:H257_00669"/>
<dbReference type="InterPro" id="IPR012913">
    <property type="entry name" value="OS9-like_dom"/>
</dbReference>
<dbReference type="GO" id="GO:0030970">
    <property type="term" value="P:retrograde protein transport, ER to cytosol"/>
    <property type="evidence" value="ECO:0007669"/>
    <property type="project" value="TreeGrafter"/>
</dbReference>
<comment type="subcellular location">
    <subcellularLocation>
        <location evidence="1">Endoplasmic reticulum</location>
    </subcellularLocation>
</comment>
<evidence type="ECO:0000256" key="1">
    <source>
        <dbReference type="ARBA" id="ARBA00004240"/>
    </source>
</evidence>
<dbReference type="STRING" id="112090.W4HDX5"/>
<feature type="domain" description="MRH" evidence="7">
    <location>
        <begin position="263"/>
        <end position="393"/>
    </location>
</feature>
<reference evidence="8" key="1">
    <citation type="submission" date="2013-12" db="EMBL/GenBank/DDBJ databases">
        <title>The Genome Sequence of Aphanomyces astaci APO3.</title>
        <authorList>
            <consortium name="The Broad Institute Genomics Platform"/>
            <person name="Russ C."/>
            <person name="Tyler B."/>
            <person name="van West P."/>
            <person name="Dieguez-Uribeondo J."/>
            <person name="Young S.K."/>
            <person name="Zeng Q."/>
            <person name="Gargeya S."/>
            <person name="Fitzgerald M."/>
            <person name="Abouelleil A."/>
            <person name="Alvarado L."/>
            <person name="Chapman S.B."/>
            <person name="Gainer-Dewar J."/>
            <person name="Goldberg J."/>
            <person name="Griggs A."/>
            <person name="Gujja S."/>
            <person name="Hansen M."/>
            <person name="Howarth C."/>
            <person name="Imamovic A."/>
            <person name="Ireland A."/>
            <person name="Larimer J."/>
            <person name="McCowan C."/>
            <person name="Murphy C."/>
            <person name="Pearson M."/>
            <person name="Poon T.W."/>
            <person name="Priest M."/>
            <person name="Roberts A."/>
            <person name="Saif S."/>
            <person name="Shea T."/>
            <person name="Sykes S."/>
            <person name="Wortman J."/>
            <person name="Nusbaum C."/>
            <person name="Birren B."/>
        </authorList>
    </citation>
    <scope>NUCLEOTIDE SEQUENCE [LARGE SCALE GENOMIC DNA]</scope>
    <source>
        <strain evidence="8">APO3</strain>
    </source>
</reference>
<dbReference type="RefSeq" id="XP_009821753.1">
    <property type="nucleotide sequence ID" value="XM_009823451.1"/>
</dbReference>
<dbReference type="OrthoDB" id="448954at2759"/>
<proteinExistence type="predicted"/>
<evidence type="ECO:0000259" key="7">
    <source>
        <dbReference type="PROSITE" id="PS51914"/>
    </source>
</evidence>
<keyword evidence="4" id="KW-1015">Disulfide bond</keyword>
<name>W4HDX5_APHAT</name>
<gene>
    <name evidence="8" type="ORF">H257_00669</name>
</gene>
<keyword evidence="2 6" id="KW-0732">Signal</keyword>
<feature type="region of interest" description="Disordered" evidence="5">
    <location>
        <begin position="434"/>
        <end position="473"/>
    </location>
</feature>
<dbReference type="GO" id="GO:0005788">
    <property type="term" value="C:endoplasmic reticulum lumen"/>
    <property type="evidence" value="ECO:0007669"/>
    <property type="project" value="TreeGrafter"/>
</dbReference>
<feature type="region of interest" description="Disordered" evidence="5">
    <location>
        <begin position="41"/>
        <end position="60"/>
    </location>
</feature>
<feature type="signal peptide" evidence="6">
    <location>
        <begin position="1"/>
        <end position="17"/>
    </location>
</feature>
<evidence type="ECO:0000256" key="6">
    <source>
        <dbReference type="SAM" id="SignalP"/>
    </source>
</evidence>
<dbReference type="InterPro" id="IPR009011">
    <property type="entry name" value="Man6P_isomerase_rcpt-bd_dom_sf"/>
</dbReference>
<evidence type="ECO:0000256" key="3">
    <source>
        <dbReference type="ARBA" id="ARBA00022824"/>
    </source>
</evidence>
<dbReference type="Pfam" id="PF07915">
    <property type="entry name" value="PRKCSH"/>
    <property type="match status" value="1"/>
</dbReference>
<evidence type="ECO:0000256" key="4">
    <source>
        <dbReference type="ARBA" id="ARBA00023157"/>
    </source>
</evidence>
<dbReference type="Gene3D" id="2.70.130.10">
    <property type="entry name" value="Mannose-6-phosphate receptor binding domain"/>
    <property type="match status" value="1"/>
</dbReference>
<feature type="chain" id="PRO_5004841996" description="MRH domain-containing protein" evidence="6">
    <location>
        <begin position="18"/>
        <end position="473"/>
    </location>
</feature>
<sequence>MVPARLLLASALTVVAASVPSISIAGVSYVVRLHSSVPDPLKHDDSDGENPLNLLGDPVPMTSSNGKRYLCYVPVQADLQDENEPNAKLSLLDIARDAITRLKPQCLPTVETSLRGAYEICHGKSIAVSEVDGVVAKHDTKRKLGSFQSDSFQPGFSNYDFRNAERYPDDAQVVARLARGDDVYTQLYGHTPDDVAVVVQYACSTSPVTALLGRRPPNPSAATELDRAVAFVFGSRWFCFDNDAESINDIHVTPFARPSFESSPCVRRTEGWWTYEYCLGHHVSQFHREQNGETTSEFSLGVHAMDTNAELGKSRKDTIATEFLDDTYDKPQPAFEQVYEGGTPCDEVDRARSTRVLLFCPTLKKQAPYIISIQESATCAYVLKVAVPSVGLFIPYANACIHHNGYCSCVTIRTLPRTNDFAWIRSPKRFIAFPPRKLPRPPPTHKSKCPLHFPSRPRRQTTSCNQRTKADVS</sequence>